<dbReference type="AlphaFoldDB" id="A0A6J6T057"/>
<proteinExistence type="inferred from homology"/>
<evidence type="ECO:0000256" key="14">
    <source>
        <dbReference type="ARBA" id="ARBA00047783"/>
    </source>
</evidence>
<evidence type="ECO:0000256" key="13">
    <source>
        <dbReference type="ARBA" id="ARBA00033392"/>
    </source>
</evidence>
<evidence type="ECO:0000256" key="1">
    <source>
        <dbReference type="ARBA" id="ARBA00002634"/>
    </source>
</evidence>
<evidence type="ECO:0000256" key="9">
    <source>
        <dbReference type="ARBA" id="ARBA00022679"/>
    </source>
</evidence>
<dbReference type="GO" id="GO:0052906">
    <property type="term" value="F:tRNA (guanine(37)-N1)-methyltransferase activity"/>
    <property type="evidence" value="ECO:0007669"/>
    <property type="project" value="UniProtKB-EC"/>
</dbReference>
<keyword evidence="8" id="KW-0489">Methyltransferase</keyword>
<dbReference type="InterPro" id="IPR023148">
    <property type="entry name" value="tRNA_m1G_MeTrfase_C_sf"/>
</dbReference>
<evidence type="ECO:0000256" key="8">
    <source>
        <dbReference type="ARBA" id="ARBA00022603"/>
    </source>
</evidence>
<accession>A0A6J6T057</accession>
<dbReference type="SUPFAM" id="SSF75217">
    <property type="entry name" value="alpha/beta knot"/>
    <property type="match status" value="1"/>
</dbReference>
<dbReference type="CDD" id="cd18080">
    <property type="entry name" value="TrmD-like"/>
    <property type="match status" value="1"/>
</dbReference>
<dbReference type="NCBIfam" id="TIGR00088">
    <property type="entry name" value="trmD"/>
    <property type="match status" value="1"/>
</dbReference>
<keyword evidence="9" id="KW-0808">Transferase</keyword>
<dbReference type="EC" id="2.1.1.228" evidence="5"/>
<dbReference type="InterPro" id="IPR029026">
    <property type="entry name" value="tRNA_m1G_MTases_N"/>
</dbReference>
<dbReference type="InterPro" id="IPR002649">
    <property type="entry name" value="tRNA_m1G_MeTrfase_TrmD"/>
</dbReference>
<name>A0A6J6T057_9ZZZZ</name>
<reference evidence="16" key="1">
    <citation type="submission" date="2020-05" db="EMBL/GenBank/DDBJ databases">
        <authorList>
            <person name="Chiriac C."/>
            <person name="Salcher M."/>
            <person name="Ghai R."/>
            <person name="Kavagutti S V."/>
        </authorList>
    </citation>
    <scope>NUCLEOTIDE SEQUENCE</scope>
</reference>
<dbReference type="NCBIfam" id="NF000648">
    <property type="entry name" value="PRK00026.1"/>
    <property type="match status" value="1"/>
</dbReference>
<dbReference type="PIRSF" id="PIRSF000386">
    <property type="entry name" value="tRNA_mtase"/>
    <property type="match status" value="1"/>
</dbReference>
<dbReference type="EMBL" id="CAEZYZ010000032">
    <property type="protein sequence ID" value="CAB4740414.1"/>
    <property type="molecule type" value="Genomic_DNA"/>
</dbReference>
<dbReference type="FunFam" id="3.40.1280.10:FF:000001">
    <property type="entry name" value="tRNA (guanine-N(1)-)-methyltransferase"/>
    <property type="match status" value="1"/>
</dbReference>
<evidence type="ECO:0000256" key="10">
    <source>
        <dbReference type="ARBA" id="ARBA00022691"/>
    </source>
</evidence>
<organism evidence="16">
    <name type="scientific">freshwater metagenome</name>
    <dbReference type="NCBI Taxonomy" id="449393"/>
    <lineage>
        <taxon>unclassified sequences</taxon>
        <taxon>metagenomes</taxon>
        <taxon>ecological metagenomes</taxon>
    </lineage>
</organism>
<dbReference type="GO" id="GO:0005829">
    <property type="term" value="C:cytosol"/>
    <property type="evidence" value="ECO:0007669"/>
    <property type="project" value="TreeGrafter"/>
</dbReference>
<evidence type="ECO:0000259" key="15">
    <source>
        <dbReference type="Pfam" id="PF01746"/>
    </source>
</evidence>
<evidence type="ECO:0000256" key="3">
    <source>
        <dbReference type="ARBA" id="ARBA00007630"/>
    </source>
</evidence>
<comment type="subunit">
    <text evidence="4">Homodimer.</text>
</comment>
<dbReference type="Gene3D" id="1.10.1270.20">
    <property type="entry name" value="tRNA(m1g37)methyltransferase, domain 2"/>
    <property type="match status" value="1"/>
</dbReference>
<comment type="similarity">
    <text evidence="3">Belongs to the RNA methyltransferase TrmD family.</text>
</comment>
<evidence type="ECO:0000256" key="12">
    <source>
        <dbReference type="ARBA" id="ARBA00029736"/>
    </source>
</evidence>
<evidence type="ECO:0000256" key="6">
    <source>
        <dbReference type="ARBA" id="ARBA00014679"/>
    </source>
</evidence>
<comment type="subcellular location">
    <subcellularLocation>
        <location evidence="2">Cytoplasm</location>
    </subcellularLocation>
</comment>
<dbReference type="PANTHER" id="PTHR46417:SF1">
    <property type="entry name" value="TRNA (GUANINE-N(1)-)-METHYLTRANSFERASE"/>
    <property type="match status" value="1"/>
</dbReference>
<evidence type="ECO:0000313" key="16">
    <source>
        <dbReference type="EMBL" id="CAB4740414.1"/>
    </source>
</evidence>
<keyword evidence="7" id="KW-0963">Cytoplasm</keyword>
<dbReference type="GO" id="GO:0002939">
    <property type="term" value="P:tRNA N1-guanine methylation"/>
    <property type="evidence" value="ECO:0007669"/>
    <property type="project" value="TreeGrafter"/>
</dbReference>
<keyword evidence="10" id="KW-0949">S-adenosyl-L-methionine</keyword>
<evidence type="ECO:0000256" key="11">
    <source>
        <dbReference type="ARBA" id="ARBA00022694"/>
    </source>
</evidence>
<comment type="catalytic activity">
    <reaction evidence="14">
        <text>guanosine(37) in tRNA + S-adenosyl-L-methionine = N(1)-methylguanosine(37) in tRNA + S-adenosyl-L-homocysteine + H(+)</text>
        <dbReference type="Rhea" id="RHEA:36899"/>
        <dbReference type="Rhea" id="RHEA-COMP:10145"/>
        <dbReference type="Rhea" id="RHEA-COMP:10147"/>
        <dbReference type="ChEBI" id="CHEBI:15378"/>
        <dbReference type="ChEBI" id="CHEBI:57856"/>
        <dbReference type="ChEBI" id="CHEBI:59789"/>
        <dbReference type="ChEBI" id="CHEBI:73542"/>
        <dbReference type="ChEBI" id="CHEBI:74269"/>
        <dbReference type="EC" id="2.1.1.228"/>
    </reaction>
</comment>
<keyword evidence="11" id="KW-0819">tRNA processing</keyword>
<comment type="function">
    <text evidence="1">Specifically methylates guanosine-37 in various tRNAs.</text>
</comment>
<evidence type="ECO:0000256" key="4">
    <source>
        <dbReference type="ARBA" id="ARBA00011738"/>
    </source>
</evidence>
<dbReference type="InterPro" id="IPR016009">
    <property type="entry name" value="tRNA_MeTrfase_TRMD/TRM10"/>
</dbReference>
<evidence type="ECO:0000256" key="5">
    <source>
        <dbReference type="ARBA" id="ARBA00012807"/>
    </source>
</evidence>
<protein>
    <recommendedName>
        <fullName evidence="6">tRNA (guanine-N(1)-)-methyltransferase</fullName>
        <ecNumber evidence="5">2.1.1.228</ecNumber>
    </recommendedName>
    <alternativeName>
        <fullName evidence="12">M1G-methyltransferase</fullName>
    </alternativeName>
    <alternativeName>
        <fullName evidence="13">tRNA [GM37] methyltransferase</fullName>
    </alternativeName>
</protein>
<dbReference type="InterPro" id="IPR029028">
    <property type="entry name" value="Alpha/beta_knot_MTases"/>
</dbReference>
<dbReference type="Pfam" id="PF01746">
    <property type="entry name" value="tRNA_m1G_MT"/>
    <property type="match status" value="1"/>
</dbReference>
<evidence type="ECO:0000256" key="7">
    <source>
        <dbReference type="ARBA" id="ARBA00022490"/>
    </source>
</evidence>
<dbReference type="HAMAP" id="MF_00605">
    <property type="entry name" value="TrmD"/>
    <property type="match status" value="1"/>
</dbReference>
<evidence type="ECO:0000256" key="2">
    <source>
        <dbReference type="ARBA" id="ARBA00004496"/>
    </source>
</evidence>
<sequence>MRIDIVSIFPEYLDPLRLSLVGKAVDAGLVNLGVHDLRSFAHDRHRTVDDTPYGGGPGMVMSPVPWGEALDQIAGAHPGERIDGGTMTGGGVRPLLVVPTPSGERFTQSVAQQWSDEPWLVLACGRYEGIDTRVIEHYAGRSEWVGVREVSVGDYVLAGGEAAALVIVEAVVRLIPGVLGNAASVADDSFAAGSMERLLEGPVYTKPPEWRGIDVPEILMSGHHGRIAAWRAEQAHARTREHRPDLLG</sequence>
<gene>
    <name evidence="16" type="ORF">UFOPK2810_00299</name>
</gene>
<dbReference type="PANTHER" id="PTHR46417">
    <property type="entry name" value="TRNA (GUANINE-N(1)-)-METHYLTRANSFERASE"/>
    <property type="match status" value="1"/>
</dbReference>
<feature type="domain" description="tRNA methyltransferase TRMD/TRM10-type" evidence="15">
    <location>
        <begin position="1"/>
        <end position="247"/>
    </location>
</feature>
<dbReference type="Gene3D" id="3.40.1280.10">
    <property type="match status" value="1"/>
</dbReference>